<dbReference type="InterPro" id="IPR036638">
    <property type="entry name" value="HLH_DNA-bd_sf"/>
</dbReference>
<dbReference type="Gene3D" id="4.10.280.10">
    <property type="entry name" value="Helix-loop-helix DNA-binding domain"/>
    <property type="match status" value="1"/>
</dbReference>
<evidence type="ECO:0000256" key="1">
    <source>
        <dbReference type="ARBA" id="ARBA00004123"/>
    </source>
</evidence>
<accession>A0AAD2EFS2</accession>
<evidence type="ECO:0000313" key="8">
    <source>
        <dbReference type="Proteomes" id="UP000834106"/>
    </source>
</evidence>
<dbReference type="SMART" id="SM00353">
    <property type="entry name" value="HLH"/>
    <property type="match status" value="1"/>
</dbReference>
<keyword evidence="4" id="KW-0539">Nucleus</keyword>
<evidence type="ECO:0000256" key="5">
    <source>
        <dbReference type="SAM" id="MobiDB-lite"/>
    </source>
</evidence>
<evidence type="ECO:0000256" key="2">
    <source>
        <dbReference type="ARBA" id="ARBA00023015"/>
    </source>
</evidence>
<dbReference type="InterPro" id="IPR054502">
    <property type="entry name" value="bHLH-TF_ACT-like_plant"/>
</dbReference>
<sequence length="292" mass="32230">MSKDGNHEKFSFDNRSCTFQNPDNIGEDEEKSGKKNGRHTESPPPLATRKKRMAADKGGGDQLNEGKGGGAGGGGDGDLDDEIHTWTERERRKKMRDMFANLQAFLPQLPPKTDKSAIVDEAVNHIRMLQKTIQKLEKQKHEKLHGIPTPVNSVPAIITSQKLATKPVEEFLADQGSWKNNLPAIASNSSSFSQIPVFFQTWSSPNMSLNICGQDAQISICCTKKAGLFTAICYVLEKHKIEVVSAQVSSDHHRSMYMIQAHAIGVSNKGQEAFPVEEIYKKAAGEIMLIVK</sequence>
<reference evidence="7" key="1">
    <citation type="submission" date="2023-05" db="EMBL/GenBank/DDBJ databases">
        <authorList>
            <person name="Huff M."/>
        </authorList>
    </citation>
    <scope>NUCLEOTIDE SEQUENCE</scope>
</reference>
<feature type="compositionally biased region" description="Basic and acidic residues" evidence="5">
    <location>
        <begin position="1"/>
        <end position="12"/>
    </location>
</feature>
<gene>
    <name evidence="7" type="ORF">FPE_LOCUS33740</name>
</gene>
<dbReference type="PROSITE" id="PS50888">
    <property type="entry name" value="BHLH"/>
    <property type="match status" value="1"/>
</dbReference>
<dbReference type="EMBL" id="OU503057">
    <property type="protein sequence ID" value="CAI9786310.1"/>
    <property type="molecule type" value="Genomic_DNA"/>
</dbReference>
<dbReference type="PANTHER" id="PTHR46772">
    <property type="entry name" value="BHLH DOMAIN-CONTAINING PROTEIN"/>
    <property type="match status" value="1"/>
</dbReference>
<name>A0AAD2EFS2_9LAMI</name>
<dbReference type="InterPro" id="IPR045239">
    <property type="entry name" value="bHLH95_bHLH"/>
</dbReference>
<dbReference type="PANTHER" id="PTHR46772:SF8">
    <property type="entry name" value="TRANSCRIPTION FACTOR BHLH95"/>
    <property type="match status" value="1"/>
</dbReference>
<feature type="region of interest" description="Disordered" evidence="5">
    <location>
        <begin position="1"/>
        <end position="81"/>
    </location>
</feature>
<dbReference type="GO" id="GO:0009960">
    <property type="term" value="P:endosperm development"/>
    <property type="evidence" value="ECO:0007669"/>
    <property type="project" value="InterPro"/>
</dbReference>
<proteinExistence type="predicted"/>
<dbReference type="CDD" id="cd04873">
    <property type="entry name" value="ACT_UUR-ACR-like"/>
    <property type="match status" value="1"/>
</dbReference>
<dbReference type="Pfam" id="PF00010">
    <property type="entry name" value="HLH"/>
    <property type="match status" value="1"/>
</dbReference>
<organism evidence="7 8">
    <name type="scientific">Fraxinus pennsylvanica</name>
    <dbReference type="NCBI Taxonomy" id="56036"/>
    <lineage>
        <taxon>Eukaryota</taxon>
        <taxon>Viridiplantae</taxon>
        <taxon>Streptophyta</taxon>
        <taxon>Embryophyta</taxon>
        <taxon>Tracheophyta</taxon>
        <taxon>Spermatophyta</taxon>
        <taxon>Magnoliopsida</taxon>
        <taxon>eudicotyledons</taxon>
        <taxon>Gunneridae</taxon>
        <taxon>Pentapetalae</taxon>
        <taxon>asterids</taxon>
        <taxon>lamiids</taxon>
        <taxon>Lamiales</taxon>
        <taxon>Oleaceae</taxon>
        <taxon>Oleeae</taxon>
        <taxon>Fraxinus</taxon>
    </lineage>
</organism>
<evidence type="ECO:0000256" key="4">
    <source>
        <dbReference type="ARBA" id="ARBA00023242"/>
    </source>
</evidence>
<keyword evidence="3" id="KW-0804">Transcription</keyword>
<dbReference type="InterPro" id="IPR011598">
    <property type="entry name" value="bHLH_dom"/>
</dbReference>
<dbReference type="GO" id="GO:0046983">
    <property type="term" value="F:protein dimerization activity"/>
    <property type="evidence" value="ECO:0007669"/>
    <property type="project" value="InterPro"/>
</dbReference>
<evidence type="ECO:0000313" key="7">
    <source>
        <dbReference type="EMBL" id="CAI9786310.1"/>
    </source>
</evidence>
<evidence type="ECO:0000256" key="3">
    <source>
        <dbReference type="ARBA" id="ARBA00023163"/>
    </source>
</evidence>
<evidence type="ECO:0000259" key="6">
    <source>
        <dbReference type="PROSITE" id="PS50888"/>
    </source>
</evidence>
<dbReference type="Pfam" id="PF22754">
    <property type="entry name" value="bHLH-TF_ACT-like_plant"/>
    <property type="match status" value="1"/>
</dbReference>
<dbReference type="GO" id="GO:0003700">
    <property type="term" value="F:DNA-binding transcription factor activity"/>
    <property type="evidence" value="ECO:0007669"/>
    <property type="project" value="InterPro"/>
</dbReference>
<dbReference type="InterPro" id="IPR044278">
    <property type="entry name" value="BHLH95-like"/>
</dbReference>
<feature type="compositionally biased region" description="Polar residues" evidence="5">
    <location>
        <begin position="13"/>
        <end position="23"/>
    </location>
</feature>
<dbReference type="AlphaFoldDB" id="A0AAD2EFS2"/>
<dbReference type="SUPFAM" id="SSF47459">
    <property type="entry name" value="HLH, helix-loop-helix DNA-binding domain"/>
    <property type="match status" value="1"/>
</dbReference>
<feature type="domain" description="BHLH" evidence="6">
    <location>
        <begin position="79"/>
        <end position="129"/>
    </location>
</feature>
<dbReference type="CDD" id="cd11393">
    <property type="entry name" value="bHLH_AtbHLH_like"/>
    <property type="match status" value="1"/>
</dbReference>
<keyword evidence="2" id="KW-0805">Transcription regulation</keyword>
<comment type="subcellular location">
    <subcellularLocation>
        <location evidence="1">Nucleus</location>
    </subcellularLocation>
</comment>
<protein>
    <recommendedName>
        <fullName evidence="6">BHLH domain-containing protein</fullName>
    </recommendedName>
</protein>
<dbReference type="Proteomes" id="UP000834106">
    <property type="component" value="Chromosome 22"/>
</dbReference>
<dbReference type="GO" id="GO:0005634">
    <property type="term" value="C:nucleus"/>
    <property type="evidence" value="ECO:0007669"/>
    <property type="project" value="UniProtKB-SubCell"/>
</dbReference>
<keyword evidence="8" id="KW-1185">Reference proteome</keyword>
<feature type="compositionally biased region" description="Gly residues" evidence="5">
    <location>
        <begin position="66"/>
        <end position="76"/>
    </location>
</feature>